<dbReference type="InterPro" id="IPR019292">
    <property type="entry name" value="McrC"/>
</dbReference>
<keyword evidence="1" id="KW-0547">Nucleotide-binding</keyword>
<keyword evidence="2" id="KW-1185">Reference proteome</keyword>
<protein>
    <submittedName>
        <fullName evidence="1">ATP-dependent helicase</fullName>
    </submittedName>
</protein>
<keyword evidence="1" id="KW-0378">Hydrolase</keyword>
<dbReference type="EMBL" id="PDOD01000001">
    <property type="protein sequence ID" value="PYZ94938.1"/>
    <property type="molecule type" value="Genomic_DNA"/>
</dbReference>
<keyword evidence="1" id="KW-0067">ATP-binding</keyword>
<dbReference type="Proteomes" id="UP000248214">
    <property type="component" value="Unassembled WGS sequence"/>
</dbReference>
<accession>A0A323TJB7</accession>
<dbReference type="PANTHER" id="PTHR38733:SF1">
    <property type="entry name" value="TYPE IV METHYL-DIRECTED RESTRICTION ENZYME ECOKMCRBC"/>
    <property type="match status" value="1"/>
</dbReference>
<organism evidence="1 2">
    <name type="scientific">Salipaludibacillus keqinensis</name>
    <dbReference type="NCBI Taxonomy" id="2045207"/>
    <lineage>
        <taxon>Bacteria</taxon>
        <taxon>Bacillati</taxon>
        <taxon>Bacillota</taxon>
        <taxon>Bacilli</taxon>
        <taxon>Bacillales</taxon>
        <taxon>Bacillaceae</taxon>
    </lineage>
</organism>
<reference evidence="1 2" key="1">
    <citation type="submission" date="2017-10" db="EMBL/GenBank/DDBJ databases">
        <title>Bacillus sp. nov., a halophilic bacterium isolated from a Keqin Lake.</title>
        <authorList>
            <person name="Wang H."/>
        </authorList>
    </citation>
    <scope>NUCLEOTIDE SEQUENCE [LARGE SCALE GENOMIC DNA]</scope>
    <source>
        <strain evidence="1 2">KQ-12</strain>
    </source>
</reference>
<name>A0A323TJB7_9BACI</name>
<proteinExistence type="predicted"/>
<dbReference type="Pfam" id="PF10117">
    <property type="entry name" value="McrBC"/>
    <property type="match status" value="1"/>
</dbReference>
<evidence type="ECO:0000313" key="1">
    <source>
        <dbReference type="EMBL" id="PYZ94938.1"/>
    </source>
</evidence>
<keyword evidence="1" id="KW-0347">Helicase</keyword>
<dbReference type="PANTHER" id="PTHR38733">
    <property type="entry name" value="PROTEIN MCRC"/>
    <property type="match status" value="1"/>
</dbReference>
<comment type="caution">
    <text evidence="1">The sequence shown here is derived from an EMBL/GenBank/DDBJ whole genome shotgun (WGS) entry which is preliminary data.</text>
</comment>
<sequence>MMKQIVIREAYDWIFCDKNQPKALTQVEWEHLLLFIEERYKNENVVEHGSHRLRFINLVGVIQLDTVRIEILPKIDLNKTKESLNRRALLNMLSMTKKLPIAIGDKTLSTYEKVDLVHIIANLFIVELSKTLNRGMYREYRLTEENIPTLKGRLLVSEPLRKNTRRSVNAFCEFDELTPDILINQLLKAALRIVFPYVQQSSLKMKLMNGFEMLDDVSDVPITSAMLDQVEINRQNQHYETTLQLATAILQSTSMSSGQSKQIAFSYLFKMNDLFEGYTGEMLKKIMASSSYKVWSQHTAKRLLHNVHSGRENILLKPDFVLEDSDGVPKVIIDTKWKSILMDSRVLYKQSDIYQMYAYITAYKEAERCILLYPKTEDGTLPTWLVPDYTPEKYIEVKTVRLDSIEHTGEDLEGMLNLPQGRF</sequence>
<gene>
    <name evidence="1" type="ORF">CR194_05305</name>
</gene>
<evidence type="ECO:0000313" key="2">
    <source>
        <dbReference type="Proteomes" id="UP000248214"/>
    </source>
</evidence>
<dbReference type="GO" id="GO:0004386">
    <property type="term" value="F:helicase activity"/>
    <property type="evidence" value="ECO:0007669"/>
    <property type="project" value="UniProtKB-KW"/>
</dbReference>
<dbReference type="AlphaFoldDB" id="A0A323TJB7"/>